<gene>
    <name evidence="7" type="ORF">ALEPTO_LOCUS4277</name>
</gene>
<evidence type="ECO:0000256" key="2">
    <source>
        <dbReference type="ARBA" id="ARBA00007742"/>
    </source>
</evidence>
<feature type="domain" description="3-oxo-5-alpha-steroid 4-dehydrogenase C-terminal" evidence="6">
    <location>
        <begin position="12"/>
        <end position="99"/>
    </location>
</feature>
<dbReference type="EMBL" id="CAJVPS010000961">
    <property type="protein sequence ID" value="CAG8517175.1"/>
    <property type="molecule type" value="Genomic_DNA"/>
</dbReference>
<dbReference type="PROSITE" id="PS50244">
    <property type="entry name" value="S5A_REDUCTASE"/>
    <property type="match status" value="1"/>
</dbReference>
<dbReference type="GO" id="GO:0016627">
    <property type="term" value="F:oxidoreductase activity, acting on the CH-CH group of donors"/>
    <property type="evidence" value="ECO:0007669"/>
    <property type="project" value="InterPro"/>
</dbReference>
<keyword evidence="8" id="KW-1185">Reference proteome</keyword>
<dbReference type="PANTHER" id="PTHR10556">
    <property type="entry name" value="3-OXO-5-ALPHA-STEROID 4-DEHYDROGENASE"/>
    <property type="match status" value="1"/>
</dbReference>
<evidence type="ECO:0000256" key="1">
    <source>
        <dbReference type="ARBA" id="ARBA00004141"/>
    </source>
</evidence>
<dbReference type="InterPro" id="IPR001104">
    <property type="entry name" value="3-oxo-5_a-steroid_4-DH_C"/>
</dbReference>
<dbReference type="GO" id="GO:0016020">
    <property type="term" value="C:membrane"/>
    <property type="evidence" value="ECO:0007669"/>
    <property type="project" value="UniProtKB-SubCell"/>
</dbReference>
<evidence type="ECO:0000313" key="7">
    <source>
        <dbReference type="EMBL" id="CAG8517175.1"/>
    </source>
</evidence>
<comment type="caution">
    <text evidence="7">The sequence shown here is derived from an EMBL/GenBank/DDBJ whole genome shotgun (WGS) entry which is preliminary data.</text>
</comment>
<dbReference type="Pfam" id="PF02544">
    <property type="entry name" value="Steroid_dh"/>
    <property type="match status" value="1"/>
</dbReference>
<name>A0A9N9A4B7_9GLOM</name>
<comment type="subcellular location">
    <subcellularLocation>
        <location evidence="1">Membrane</location>
        <topology evidence="1">Multi-pass membrane protein</topology>
    </subcellularLocation>
</comment>
<evidence type="ECO:0000259" key="6">
    <source>
        <dbReference type="Pfam" id="PF02544"/>
    </source>
</evidence>
<comment type="similarity">
    <text evidence="2">Belongs to the steroid 5-alpha reductase family.</text>
</comment>
<dbReference type="Gene3D" id="1.20.120.1630">
    <property type="match status" value="1"/>
</dbReference>
<keyword evidence="3" id="KW-0812">Transmembrane</keyword>
<evidence type="ECO:0000256" key="3">
    <source>
        <dbReference type="ARBA" id="ARBA00022692"/>
    </source>
</evidence>
<dbReference type="OrthoDB" id="5788137at2759"/>
<evidence type="ECO:0000256" key="4">
    <source>
        <dbReference type="ARBA" id="ARBA00022989"/>
    </source>
</evidence>
<sequence>MEEKGYLRLVIAKSKDATQRYAIPYGGLYRFISCPSYFGETTQWFGFAIATWYSPPAIIFALATPANLLPRAISTHTWYKENFKDKYPKDRKSIIPFLF</sequence>
<keyword evidence="5" id="KW-0472">Membrane</keyword>
<protein>
    <submittedName>
        <fullName evidence="7">3991_t:CDS:1</fullName>
    </submittedName>
</protein>
<dbReference type="PANTHER" id="PTHR10556:SF35">
    <property type="entry name" value="3-OXO-5-ALPHA-STEROID 4-DEHYDROGENASE FAMILY PROTEIN"/>
    <property type="match status" value="1"/>
</dbReference>
<dbReference type="InterPro" id="IPR039357">
    <property type="entry name" value="SRD5A/TECR"/>
</dbReference>
<dbReference type="Proteomes" id="UP000789508">
    <property type="component" value="Unassembled WGS sequence"/>
</dbReference>
<evidence type="ECO:0000313" key="8">
    <source>
        <dbReference type="Proteomes" id="UP000789508"/>
    </source>
</evidence>
<dbReference type="GO" id="GO:0006629">
    <property type="term" value="P:lipid metabolic process"/>
    <property type="evidence" value="ECO:0007669"/>
    <property type="project" value="InterPro"/>
</dbReference>
<proteinExistence type="inferred from homology"/>
<evidence type="ECO:0000256" key="5">
    <source>
        <dbReference type="ARBA" id="ARBA00023136"/>
    </source>
</evidence>
<keyword evidence="4" id="KW-1133">Transmembrane helix</keyword>
<accession>A0A9N9A4B7</accession>
<dbReference type="AlphaFoldDB" id="A0A9N9A4B7"/>
<organism evidence="7 8">
    <name type="scientific">Ambispora leptoticha</name>
    <dbReference type="NCBI Taxonomy" id="144679"/>
    <lineage>
        <taxon>Eukaryota</taxon>
        <taxon>Fungi</taxon>
        <taxon>Fungi incertae sedis</taxon>
        <taxon>Mucoromycota</taxon>
        <taxon>Glomeromycotina</taxon>
        <taxon>Glomeromycetes</taxon>
        <taxon>Archaeosporales</taxon>
        <taxon>Ambisporaceae</taxon>
        <taxon>Ambispora</taxon>
    </lineage>
</organism>
<reference evidence="7" key="1">
    <citation type="submission" date="2021-06" db="EMBL/GenBank/DDBJ databases">
        <authorList>
            <person name="Kallberg Y."/>
            <person name="Tangrot J."/>
            <person name="Rosling A."/>
        </authorList>
    </citation>
    <scope>NUCLEOTIDE SEQUENCE</scope>
    <source>
        <strain evidence="7">FL130A</strain>
    </source>
</reference>